<evidence type="ECO:0000256" key="3">
    <source>
        <dbReference type="ARBA" id="ARBA00022989"/>
    </source>
</evidence>
<dbReference type="GO" id="GO:0005886">
    <property type="term" value="C:plasma membrane"/>
    <property type="evidence" value="ECO:0007669"/>
    <property type="project" value="InterPro"/>
</dbReference>
<name>A0A1G2QJ15_9BACT</name>
<dbReference type="Pfam" id="PF10755">
    <property type="entry name" value="DUF2585"/>
    <property type="match status" value="1"/>
</dbReference>
<accession>A0A1G2QJ15</accession>
<evidence type="ECO:0000256" key="4">
    <source>
        <dbReference type="ARBA" id="ARBA00023136"/>
    </source>
</evidence>
<gene>
    <name evidence="6" type="ORF">A2569_03055</name>
</gene>
<evidence type="ECO:0000313" key="6">
    <source>
        <dbReference type="EMBL" id="OHA60393.1"/>
    </source>
</evidence>
<dbReference type="NCBIfam" id="NF002099">
    <property type="entry name" value="PRK00944.1"/>
    <property type="match status" value="1"/>
</dbReference>
<dbReference type="AlphaFoldDB" id="A0A1G2QJ15"/>
<dbReference type="InterPro" id="IPR019691">
    <property type="entry name" value="DUF2585"/>
</dbReference>
<proteinExistence type="predicted"/>
<feature type="transmembrane region" description="Helical" evidence="5">
    <location>
        <begin position="147"/>
        <end position="165"/>
    </location>
</feature>
<comment type="caution">
    <text evidence="6">The sequence shown here is derived from an EMBL/GenBank/DDBJ whole genome shotgun (WGS) entry which is preliminary data.</text>
</comment>
<dbReference type="EMBL" id="MHTL01000014">
    <property type="protein sequence ID" value="OHA60393.1"/>
    <property type="molecule type" value="Genomic_DNA"/>
</dbReference>
<keyword evidence="2 5" id="KW-0812">Transmembrane</keyword>
<feature type="transmembrane region" description="Helical" evidence="5">
    <location>
        <begin position="120"/>
        <end position="141"/>
    </location>
</feature>
<evidence type="ECO:0000256" key="5">
    <source>
        <dbReference type="SAM" id="Phobius"/>
    </source>
</evidence>
<evidence type="ECO:0000256" key="1">
    <source>
        <dbReference type="ARBA" id="ARBA00022475"/>
    </source>
</evidence>
<keyword evidence="4 5" id="KW-0472">Membrane</keyword>
<dbReference type="STRING" id="1802440.A2569_03055"/>
<keyword evidence="1" id="KW-1003">Cell membrane</keyword>
<organism evidence="6 7">
    <name type="scientific">Candidatus Vogelbacteria bacterium RIFOXYD1_FULL_51_18</name>
    <dbReference type="NCBI Taxonomy" id="1802440"/>
    <lineage>
        <taxon>Bacteria</taxon>
        <taxon>Candidatus Vogeliibacteriota</taxon>
    </lineage>
</organism>
<dbReference type="Proteomes" id="UP000177090">
    <property type="component" value="Unassembled WGS sequence"/>
</dbReference>
<evidence type="ECO:0000256" key="2">
    <source>
        <dbReference type="ARBA" id="ARBA00022692"/>
    </source>
</evidence>
<sequence length="191" mass="21354">MKIFSQSVKAHALAAALVFAIAAGAELWLGRILICECGYISPWYGNTNGPGNSQHLADWYSFSHIIHGFLFYGFLHLVARKLPVQTRLVLALIIEAVWEVLENSPIIINRYRAATIALDYVGDSVINSMMDIAFTALGFWVARKIKLWHSVALIILMEGFVGYVVRDNLTLNIIMLIYPSEAIKTWQMGAP</sequence>
<feature type="transmembrane region" description="Helical" evidence="5">
    <location>
        <begin position="59"/>
        <end position="79"/>
    </location>
</feature>
<evidence type="ECO:0000313" key="7">
    <source>
        <dbReference type="Proteomes" id="UP000177090"/>
    </source>
</evidence>
<protein>
    <submittedName>
        <fullName evidence="6">Uncharacterized protein</fullName>
    </submittedName>
</protein>
<keyword evidence="3 5" id="KW-1133">Transmembrane helix</keyword>
<reference evidence="6 7" key="1">
    <citation type="journal article" date="2016" name="Nat. Commun.">
        <title>Thousands of microbial genomes shed light on interconnected biogeochemical processes in an aquifer system.</title>
        <authorList>
            <person name="Anantharaman K."/>
            <person name="Brown C.T."/>
            <person name="Hug L.A."/>
            <person name="Sharon I."/>
            <person name="Castelle C.J."/>
            <person name="Probst A.J."/>
            <person name="Thomas B.C."/>
            <person name="Singh A."/>
            <person name="Wilkins M.J."/>
            <person name="Karaoz U."/>
            <person name="Brodie E.L."/>
            <person name="Williams K.H."/>
            <person name="Hubbard S.S."/>
            <person name="Banfield J.F."/>
        </authorList>
    </citation>
    <scope>NUCLEOTIDE SEQUENCE [LARGE SCALE GENOMIC DNA]</scope>
</reference>